<dbReference type="EMBL" id="RBIG01000001">
    <property type="protein sequence ID" value="RKQ73935.1"/>
    <property type="molecule type" value="Genomic_DNA"/>
</dbReference>
<sequence>MSTPRIIILTEYPTPEIVSAHIRHAHHLRAETSAQWLRSLGKGIKRLFSPRPRFARQRIAVKRPQPPLSLPRIASF</sequence>
<comment type="caution">
    <text evidence="1">The sequence shown here is derived from an EMBL/GenBank/DDBJ whole genome shotgun (WGS) entry which is preliminary data.</text>
</comment>
<evidence type="ECO:0000313" key="2">
    <source>
        <dbReference type="Proteomes" id="UP000277424"/>
    </source>
</evidence>
<dbReference type="AlphaFoldDB" id="A0A420WSQ2"/>
<dbReference type="NCBIfam" id="NF046098">
    <property type="entry name" value="RSP_7527_fam"/>
    <property type="match status" value="1"/>
</dbReference>
<evidence type="ECO:0000313" key="1">
    <source>
        <dbReference type="EMBL" id="RKQ73935.1"/>
    </source>
</evidence>
<name>A0A420WSQ2_9PROT</name>
<reference evidence="1 2" key="1">
    <citation type="submission" date="2018-10" db="EMBL/GenBank/DDBJ databases">
        <title>Comparative analysis of microorganisms from saline springs in Andes Mountain Range, Colombia.</title>
        <authorList>
            <person name="Rubin E."/>
        </authorList>
    </citation>
    <scope>NUCLEOTIDE SEQUENCE [LARGE SCALE GENOMIC DNA]</scope>
    <source>
        <strain evidence="1 2">USBA 36</strain>
    </source>
</reference>
<gene>
    <name evidence="1" type="ORF">BCL74_1728</name>
</gene>
<accession>A0A420WSQ2</accession>
<protein>
    <submittedName>
        <fullName evidence="1">Uncharacterized protein</fullName>
    </submittedName>
</protein>
<dbReference type="InterPro" id="IPR058227">
    <property type="entry name" value="RSP_7527-like"/>
</dbReference>
<proteinExistence type="predicted"/>
<dbReference type="Proteomes" id="UP000277424">
    <property type="component" value="Unassembled WGS sequence"/>
</dbReference>
<dbReference type="RefSeq" id="WP_121219038.1">
    <property type="nucleotide sequence ID" value="NZ_RBIG01000001.1"/>
</dbReference>
<organism evidence="1 2">
    <name type="scientific">Oceanibaculum indicum</name>
    <dbReference type="NCBI Taxonomy" id="526216"/>
    <lineage>
        <taxon>Bacteria</taxon>
        <taxon>Pseudomonadati</taxon>
        <taxon>Pseudomonadota</taxon>
        <taxon>Alphaproteobacteria</taxon>
        <taxon>Rhodospirillales</taxon>
        <taxon>Oceanibaculaceae</taxon>
        <taxon>Oceanibaculum</taxon>
    </lineage>
</organism>